<accession>A0ABU4AGZ0</accession>
<dbReference type="Gene3D" id="1.10.10.10">
    <property type="entry name" value="Winged helix-like DNA-binding domain superfamily/Winged helix DNA-binding domain"/>
    <property type="match status" value="1"/>
</dbReference>
<evidence type="ECO:0000256" key="1">
    <source>
        <dbReference type="ARBA" id="ARBA00023015"/>
    </source>
</evidence>
<dbReference type="InterPro" id="IPR036390">
    <property type="entry name" value="WH_DNA-bd_sf"/>
</dbReference>
<dbReference type="Gene3D" id="3.30.450.40">
    <property type="match status" value="1"/>
</dbReference>
<dbReference type="InterPro" id="IPR014757">
    <property type="entry name" value="Tscrpt_reg_IclR_C"/>
</dbReference>
<keyword evidence="1" id="KW-0805">Transcription regulation</keyword>
<reference evidence="6 7" key="1">
    <citation type="submission" date="2023-10" db="EMBL/GenBank/DDBJ databases">
        <authorList>
            <person name="Venkata Ramana C."/>
            <person name="Sasikala C."/>
            <person name="Dhurka M."/>
        </authorList>
    </citation>
    <scope>NUCLEOTIDE SEQUENCE [LARGE SCALE GENOMIC DNA]</scope>
    <source>
        <strain evidence="6 7">KCTC 32151</strain>
    </source>
</reference>
<dbReference type="Proteomes" id="UP001185659">
    <property type="component" value="Unassembled WGS sequence"/>
</dbReference>
<dbReference type="SUPFAM" id="SSF46785">
    <property type="entry name" value="Winged helix' DNA-binding domain"/>
    <property type="match status" value="1"/>
</dbReference>
<name>A0ABU4AGZ0_9HYPH</name>
<dbReference type="InterPro" id="IPR036388">
    <property type="entry name" value="WH-like_DNA-bd_sf"/>
</dbReference>
<evidence type="ECO:0000256" key="2">
    <source>
        <dbReference type="ARBA" id="ARBA00023125"/>
    </source>
</evidence>
<dbReference type="Pfam" id="PF01614">
    <property type="entry name" value="IclR_C"/>
    <property type="match status" value="1"/>
</dbReference>
<evidence type="ECO:0000256" key="3">
    <source>
        <dbReference type="ARBA" id="ARBA00023163"/>
    </source>
</evidence>
<dbReference type="SMART" id="SM00346">
    <property type="entry name" value="HTH_ICLR"/>
    <property type="match status" value="1"/>
</dbReference>
<comment type="caution">
    <text evidence="6">The sequence shown here is derived from an EMBL/GenBank/DDBJ whole genome shotgun (WGS) entry which is preliminary data.</text>
</comment>
<dbReference type="InterPro" id="IPR005471">
    <property type="entry name" value="Tscrpt_reg_IclR_N"/>
</dbReference>
<dbReference type="InterPro" id="IPR012794">
    <property type="entry name" value="PcaR_PcaU"/>
</dbReference>
<dbReference type="InterPro" id="IPR050707">
    <property type="entry name" value="HTH_MetabolicPath_Reg"/>
</dbReference>
<dbReference type="PANTHER" id="PTHR30136:SF34">
    <property type="entry name" value="TRANSCRIPTIONAL REGULATOR"/>
    <property type="match status" value="1"/>
</dbReference>
<evidence type="ECO:0000259" key="5">
    <source>
        <dbReference type="PROSITE" id="PS51078"/>
    </source>
</evidence>
<dbReference type="PANTHER" id="PTHR30136">
    <property type="entry name" value="HELIX-TURN-HELIX TRANSCRIPTIONAL REGULATOR, ICLR FAMILY"/>
    <property type="match status" value="1"/>
</dbReference>
<dbReference type="InterPro" id="IPR029016">
    <property type="entry name" value="GAF-like_dom_sf"/>
</dbReference>
<dbReference type="SUPFAM" id="SSF55781">
    <property type="entry name" value="GAF domain-like"/>
    <property type="match status" value="1"/>
</dbReference>
<proteinExistence type="predicted"/>
<sequence length="268" mass="28584">MENETESNAPATADAQASRDLVGSLQKGLGVLEILANAPDGMTLTEVATEAGLTRAGARRLLLTLVASGYARQTDRRFLLSAKLLGLARTWMGDAALWRYAEPVMRRVSATLGESCSAAVLEGEDVVYVARVAGRRIVSVRLNVGTRLPAYCTSMGRVLLSDLEASELTGFLAKASISAKTERTVTDRAELAETVALAGARGYAIVDQELELGLRSIAVPIRNKAGRITAALNVSTQSARFTCAEMEQSILPTLLTAAREIEDFLALQ</sequence>
<dbReference type="NCBIfam" id="TIGR02431">
    <property type="entry name" value="pcaR_pcaU"/>
    <property type="match status" value="1"/>
</dbReference>
<dbReference type="PROSITE" id="PS51077">
    <property type="entry name" value="HTH_ICLR"/>
    <property type="match status" value="1"/>
</dbReference>
<feature type="domain" description="HTH iclR-type" evidence="4">
    <location>
        <begin position="22"/>
        <end position="82"/>
    </location>
</feature>
<evidence type="ECO:0000313" key="7">
    <source>
        <dbReference type="Proteomes" id="UP001185659"/>
    </source>
</evidence>
<gene>
    <name evidence="6" type="ORF">R2G56_04410</name>
</gene>
<organism evidence="6 7">
    <name type="scientific">Nitratireductor aquimarinus</name>
    <dbReference type="NCBI Taxonomy" id="889300"/>
    <lineage>
        <taxon>Bacteria</taxon>
        <taxon>Pseudomonadati</taxon>
        <taxon>Pseudomonadota</taxon>
        <taxon>Alphaproteobacteria</taxon>
        <taxon>Hyphomicrobiales</taxon>
        <taxon>Phyllobacteriaceae</taxon>
        <taxon>Nitratireductor</taxon>
    </lineage>
</organism>
<dbReference type="Pfam" id="PF09339">
    <property type="entry name" value="HTH_IclR"/>
    <property type="match status" value="1"/>
</dbReference>
<evidence type="ECO:0000313" key="6">
    <source>
        <dbReference type="EMBL" id="MDV6225522.1"/>
    </source>
</evidence>
<dbReference type="PROSITE" id="PS51078">
    <property type="entry name" value="ICLR_ED"/>
    <property type="match status" value="1"/>
</dbReference>
<keyword evidence="2" id="KW-0238">DNA-binding</keyword>
<keyword evidence="7" id="KW-1185">Reference proteome</keyword>
<evidence type="ECO:0000259" key="4">
    <source>
        <dbReference type="PROSITE" id="PS51077"/>
    </source>
</evidence>
<feature type="domain" description="IclR-ED" evidence="5">
    <location>
        <begin position="83"/>
        <end position="267"/>
    </location>
</feature>
<dbReference type="EMBL" id="JAWLIP010000001">
    <property type="protein sequence ID" value="MDV6225522.1"/>
    <property type="molecule type" value="Genomic_DNA"/>
</dbReference>
<dbReference type="RefSeq" id="WP_317560558.1">
    <property type="nucleotide sequence ID" value="NZ_JAWLIP010000001.1"/>
</dbReference>
<keyword evidence="3" id="KW-0804">Transcription</keyword>
<protein>
    <submittedName>
        <fullName evidence="6">IclR family transcriptional regulator C-terminal domain-containing protein</fullName>
    </submittedName>
</protein>